<dbReference type="Pfam" id="PF00403">
    <property type="entry name" value="HMA"/>
    <property type="match status" value="1"/>
</dbReference>
<dbReference type="KEGG" id="rarg:115736523"/>
<evidence type="ECO:0000256" key="6">
    <source>
        <dbReference type="SAM" id="MobiDB-lite"/>
    </source>
</evidence>
<dbReference type="Proteomes" id="UP000827889">
    <property type="component" value="Chromosome 8"/>
</dbReference>
<dbReference type="CDD" id="cd00371">
    <property type="entry name" value="HMA"/>
    <property type="match status" value="1"/>
</dbReference>
<evidence type="ECO:0000256" key="3">
    <source>
        <dbReference type="ARBA" id="ARBA00023288"/>
    </source>
</evidence>
<reference evidence="9" key="1">
    <citation type="submission" date="2025-08" db="UniProtKB">
        <authorList>
            <consortium name="RefSeq"/>
        </authorList>
    </citation>
    <scope>IDENTIFICATION</scope>
    <source>
        <tissue evidence="9">Leaf</tissue>
    </source>
</reference>
<comment type="similarity">
    <text evidence="5">Belongs to the HIPP family.</text>
</comment>
<dbReference type="PANTHER" id="PTHR45868:SF80">
    <property type="entry name" value="F15K9.8-RELATED"/>
    <property type="match status" value="1"/>
</dbReference>
<dbReference type="PROSITE" id="PS50846">
    <property type="entry name" value="HMA_2"/>
    <property type="match status" value="1"/>
</dbReference>
<evidence type="ECO:0000256" key="5">
    <source>
        <dbReference type="ARBA" id="ARBA00024045"/>
    </source>
</evidence>
<evidence type="ECO:0000313" key="8">
    <source>
        <dbReference type="Proteomes" id="UP000827889"/>
    </source>
</evidence>
<keyword evidence="1" id="KW-0488">Methylation</keyword>
<dbReference type="AlphaFoldDB" id="A0A8B8NNN3"/>
<dbReference type="PANTHER" id="PTHR45868">
    <property type="entry name" value="HEAVY METAL-ASSOCIATED ISOPRENYLATED PLANT PROTEIN 33-RELATED"/>
    <property type="match status" value="1"/>
</dbReference>
<dbReference type="RefSeq" id="XP_030524117.1">
    <property type="nucleotide sequence ID" value="XM_030668257.2"/>
</dbReference>
<feature type="region of interest" description="Disordered" evidence="6">
    <location>
        <begin position="79"/>
        <end position="157"/>
    </location>
</feature>
<protein>
    <submittedName>
        <fullName evidence="9">Heavy metal-associated isoprenylated plant protein 36-like isoform X1</fullName>
    </submittedName>
</protein>
<gene>
    <name evidence="9" type="primary">LOC115736523</name>
</gene>
<name>A0A8B8NNN3_9MYRT</name>
<keyword evidence="3" id="KW-0449">Lipoprotein</keyword>
<dbReference type="Gene3D" id="3.30.70.100">
    <property type="match status" value="1"/>
</dbReference>
<feature type="compositionally biased region" description="Basic and acidic residues" evidence="6">
    <location>
        <begin position="104"/>
        <end position="132"/>
    </location>
</feature>
<evidence type="ECO:0000313" key="9">
    <source>
        <dbReference type="RefSeq" id="XP_030524117.1"/>
    </source>
</evidence>
<feature type="compositionally biased region" description="Low complexity" evidence="6">
    <location>
        <begin position="143"/>
        <end position="154"/>
    </location>
</feature>
<evidence type="ECO:0000259" key="7">
    <source>
        <dbReference type="PROSITE" id="PS50846"/>
    </source>
</evidence>
<organism evidence="8 9">
    <name type="scientific">Rhodamnia argentea</name>
    <dbReference type="NCBI Taxonomy" id="178133"/>
    <lineage>
        <taxon>Eukaryota</taxon>
        <taxon>Viridiplantae</taxon>
        <taxon>Streptophyta</taxon>
        <taxon>Embryophyta</taxon>
        <taxon>Tracheophyta</taxon>
        <taxon>Spermatophyta</taxon>
        <taxon>Magnoliopsida</taxon>
        <taxon>eudicotyledons</taxon>
        <taxon>Gunneridae</taxon>
        <taxon>Pentapetalae</taxon>
        <taxon>rosids</taxon>
        <taxon>malvids</taxon>
        <taxon>Myrtales</taxon>
        <taxon>Myrtaceae</taxon>
        <taxon>Myrtoideae</taxon>
        <taxon>Myrteae</taxon>
        <taxon>Australasian group</taxon>
        <taxon>Rhodamnia</taxon>
    </lineage>
</organism>
<proteinExistence type="inferred from homology"/>
<accession>A0A8B8NNN3</accession>
<dbReference type="OrthoDB" id="1748598at2759"/>
<keyword evidence="8" id="KW-1185">Reference proteome</keyword>
<dbReference type="GeneID" id="115736523"/>
<dbReference type="SUPFAM" id="SSF55008">
    <property type="entry name" value="HMA, heavy metal-associated domain"/>
    <property type="match status" value="1"/>
</dbReference>
<keyword evidence="4" id="KW-0636">Prenylation</keyword>
<dbReference type="InterPro" id="IPR006121">
    <property type="entry name" value="HMA_dom"/>
</dbReference>
<evidence type="ECO:0000256" key="1">
    <source>
        <dbReference type="ARBA" id="ARBA00022481"/>
    </source>
</evidence>
<keyword evidence="2" id="KW-0479">Metal-binding</keyword>
<evidence type="ECO:0000256" key="2">
    <source>
        <dbReference type="ARBA" id="ARBA00022723"/>
    </source>
</evidence>
<sequence length="215" mass="23607">MSLQASVMKVKVHCCRSCQRKAKKILEQAPGVQAVRMDKSEGLLTVTGDVEPLLLIETVEEEVRKRVELWSFRRYPARSNTEEGRGNAGATKGNTEAGSGGDGAPKEANLRGARDGKKAACRRRADRERAGHADPASAGLRWPGPAGHHPVAGPCQHHGDPVRPLFWGPHGPPPPACYGPPLFPPPYPWYYPMPPPPMQPPPPYCYHHESRRPKQ</sequence>
<evidence type="ECO:0000256" key="4">
    <source>
        <dbReference type="ARBA" id="ARBA00023289"/>
    </source>
</evidence>
<dbReference type="GO" id="GO:0046872">
    <property type="term" value="F:metal ion binding"/>
    <property type="evidence" value="ECO:0007669"/>
    <property type="project" value="UniProtKB-KW"/>
</dbReference>
<dbReference type="InterPro" id="IPR036163">
    <property type="entry name" value="HMA_dom_sf"/>
</dbReference>
<feature type="domain" description="HMA" evidence="7">
    <location>
        <begin position="3"/>
        <end position="67"/>
    </location>
</feature>